<dbReference type="InterPro" id="IPR013120">
    <property type="entry name" value="FAR_NAD-bd"/>
</dbReference>
<keyword evidence="2" id="KW-0597">Phosphoprotein</keyword>
<dbReference type="Pfam" id="PF00501">
    <property type="entry name" value="AMP-binding"/>
    <property type="match status" value="1"/>
</dbReference>
<dbReference type="Gene3D" id="1.10.1200.10">
    <property type="entry name" value="ACP-like"/>
    <property type="match status" value="1"/>
</dbReference>
<feature type="compositionally biased region" description="Low complexity" evidence="3">
    <location>
        <begin position="702"/>
        <end position="716"/>
    </location>
</feature>
<evidence type="ECO:0000259" key="4">
    <source>
        <dbReference type="PROSITE" id="PS50075"/>
    </source>
</evidence>
<evidence type="ECO:0000313" key="5">
    <source>
        <dbReference type="EMBL" id="OAP61695.1"/>
    </source>
</evidence>
<dbReference type="Pfam" id="PF23562">
    <property type="entry name" value="AMP-binding_C_3"/>
    <property type="match status" value="1"/>
</dbReference>
<comment type="caution">
    <text evidence="5">The sequence shown here is derived from an EMBL/GenBank/DDBJ whole genome shotgun (WGS) entry which is preliminary data.</text>
</comment>
<dbReference type="Gene3D" id="3.40.50.12780">
    <property type="entry name" value="N-terminal domain of ligase-like"/>
    <property type="match status" value="1"/>
</dbReference>
<evidence type="ECO:0000256" key="3">
    <source>
        <dbReference type="SAM" id="MobiDB-lite"/>
    </source>
</evidence>
<dbReference type="OrthoDB" id="429813at2759"/>
<gene>
    <name evidence="5" type="ORF">AYL99_03898</name>
</gene>
<dbReference type="AlphaFoldDB" id="A0A178ZRS4"/>
<evidence type="ECO:0000256" key="1">
    <source>
        <dbReference type="ARBA" id="ARBA00022450"/>
    </source>
</evidence>
<dbReference type="InterPro" id="IPR036291">
    <property type="entry name" value="NAD(P)-bd_dom_sf"/>
</dbReference>
<dbReference type="RefSeq" id="XP_018695062.1">
    <property type="nucleotide sequence ID" value="XM_018835412.1"/>
</dbReference>
<dbReference type="SMART" id="SM00823">
    <property type="entry name" value="PKS_PP"/>
    <property type="match status" value="1"/>
</dbReference>
<feature type="domain" description="Carrier" evidence="4">
    <location>
        <begin position="579"/>
        <end position="662"/>
    </location>
</feature>
<keyword evidence="6" id="KW-1185">Reference proteome</keyword>
<dbReference type="PANTHER" id="PTHR43439">
    <property type="entry name" value="PHENYLACETATE-COENZYME A LIGASE"/>
    <property type="match status" value="1"/>
</dbReference>
<protein>
    <recommendedName>
        <fullName evidence="4">Carrier domain-containing protein</fullName>
    </recommendedName>
</protein>
<dbReference type="PROSITE" id="PS50075">
    <property type="entry name" value="CARRIER"/>
    <property type="match status" value="1"/>
</dbReference>
<feature type="region of interest" description="Disordered" evidence="3">
    <location>
        <begin position="1110"/>
        <end position="1131"/>
    </location>
</feature>
<dbReference type="Proteomes" id="UP000078343">
    <property type="component" value="Unassembled WGS sequence"/>
</dbReference>
<dbReference type="InterPro" id="IPR009081">
    <property type="entry name" value="PP-bd_ACP"/>
</dbReference>
<dbReference type="InterPro" id="IPR006162">
    <property type="entry name" value="Ppantetheine_attach_site"/>
</dbReference>
<dbReference type="InterPro" id="IPR036736">
    <property type="entry name" value="ACP-like_sf"/>
</dbReference>
<dbReference type="InterPro" id="IPR042099">
    <property type="entry name" value="ANL_N_sf"/>
</dbReference>
<evidence type="ECO:0000256" key="2">
    <source>
        <dbReference type="ARBA" id="ARBA00022553"/>
    </source>
</evidence>
<sequence length="1190" mass="130621">MEVNYFTCTLDQAIKYQHEKSYRTIAEFIDFKAQNFPEVPVLGLYELAPKSPSQVWTSHVLTFRDVQKGINLVAEALLKTIVFRQGQTVALLCPSSPGLLFTWLALIWQGHPVLLIAPQCSPSAIAQLCKSCEVELMLYEDPYGDLATKASRETTQSPPEALRTHLIPFARENIVRVLKNTFTSSPVLPAHVQETDVAYLHHTSGTSSGVPKPIPQTHRAAVGVLPVLDGTRQATFTTTPLYHGGVADLFRAWTSNAMIWLFPGKDLPITAANICKCLDGASTAAGDGTAPETKYFSSVPYVLKMLAEDRDGIEHLRTMDIVGVGGAALPAEVGDSLINKDNVNLISRFGSAECGFLMSSHRDYAKDKEWKYLRSSTCGKLLQFEPQSEEEEGLSELVIRPGWPHMAKRNREDGSFATADLFSPHPTIPDAWRYHSRADSQLTLITGKKFDPAPLEDAIRASASSVIEDILIFGNGRPYPGALAFPRNTAQSSGGDFILQKIAPVVEEMNRQSPSHARIPKHMLIPMDPLDGGLEKSSKGTILRGKAEERFAEKIAAAYEGKEEHINGTGPPPPEVPDDEIPARVRTIVETVVGEGDKDFESHPESLTDDTDLFAYGVDSVACIQIRRALSQLLPSGSTLPLSVVQDTGNVAGLSDLILRMRAGKGDRQQREQKRDKQAQHQLMLDLVEEYSVFDGLQSELPSPSASPPARSGTSPNRESKRGMQVLLTGPTGSLGAHILHQLLSSPSISKIHLLVRGTTATASRERILKALTSRRLPVPECFDMKTQIHSCRLSDSKLGLSDETYEALADDVDVIVHLAWSVNFLLPLRAFAQTHLAGTKNLINFALASSVSNRGVAPKFIFCSSVAAVSAYSSTTTIPESVLSDPAAAGPTGYAQSKWVAEQICHGAVRQLHRLRNRVSITRVGQLSGARDTGVWSRSEAYPLMLSSFRVTGCLPDLDRARRAQGQKNGEILAWLPVDLAARAFVEDILNEGDGGSPRQVQKTIKDVRTMTGEPEVTSTGGGEESPPVYHILNPATRVTWSDLLSWVVQRQGAGALEIVPIHEWLSRLSRLQDASDAERHNHPALRLLGFWEEAYRIPGNARRAIEAEGVAEAEEEEKPQRGNGCPDRTRSEWNLEAERENADKDVGVSAVPYQMAETYVRLPSLREPEGLVNEEYVSRMWEWIMDNV</sequence>
<feature type="region of interest" description="Disordered" evidence="3">
    <location>
        <begin position="698"/>
        <end position="722"/>
    </location>
</feature>
<accession>A0A178ZRS4</accession>
<dbReference type="GO" id="GO:0031177">
    <property type="term" value="F:phosphopantetheine binding"/>
    <property type="evidence" value="ECO:0007669"/>
    <property type="project" value="InterPro"/>
</dbReference>
<evidence type="ECO:0000313" key="6">
    <source>
        <dbReference type="Proteomes" id="UP000078343"/>
    </source>
</evidence>
<dbReference type="SUPFAM" id="SSF51735">
    <property type="entry name" value="NAD(P)-binding Rossmann-fold domains"/>
    <property type="match status" value="1"/>
</dbReference>
<dbReference type="STRING" id="1367422.A0A178ZRS4"/>
<dbReference type="InterPro" id="IPR051414">
    <property type="entry name" value="Adenylate-forming_Reductase"/>
</dbReference>
<dbReference type="PROSITE" id="PS00012">
    <property type="entry name" value="PHOSPHOPANTETHEINE"/>
    <property type="match status" value="1"/>
</dbReference>
<dbReference type="GeneID" id="30008067"/>
<dbReference type="SUPFAM" id="SSF47336">
    <property type="entry name" value="ACP-like"/>
    <property type="match status" value="1"/>
</dbReference>
<dbReference type="Pfam" id="PF00550">
    <property type="entry name" value="PP-binding"/>
    <property type="match status" value="1"/>
</dbReference>
<organism evidence="5 6">
    <name type="scientific">Fonsecaea erecta</name>
    <dbReference type="NCBI Taxonomy" id="1367422"/>
    <lineage>
        <taxon>Eukaryota</taxon>
        <taxon>Fungi</taxon>
        <taxon>Dikarya</taxon>
        <taxon>Ascomycota</taxon>
        <taxon>Pezizomycotina</taxon>
        <taxon>Eurotiomycetes</taxon>
        <taxon>Chaetothyriomycetidae</taxon>
        <taxon>Chaetothyriales</taxon>
        <taxon>Herpotrichiellaceae</taxon>
        <taxon>Fonsecaea</taxon>
    </lineage>
</organism>
<dbReference type="PANTHER" id="PTHR43439:SF2">
    <property type="entry name" value="ENZYME, PUTATIVE (JCVI)-RELATED"/>
    <property type="match status" value="1"/>
</dbReference>
<reference evidence="5 6" key="1">
    <citation type="submission" date="2016-04" db="EMBL/GenBank/DDBJ databases">
        <title>Draft genome of Fonsecaea erecta CBS 125763.</title>
        <authorList>
            <person name="Weiss V.A."/>
            <person name="Vicente V.A."/>
            <person name="Raittz R.T."/>
            <person name="Moreno L.F."/>
            <person name="De Souza E.M."/>
            <person name="Pedrosa F.O."/>
            <person name="Steffens M.B."/>
            <person name="Faoro H."/>
            <person name="Tadra-Sfeir M.Z."/>
            <person name="Najafzadeh M.J."/>
            <person name="Felipe M.S."/>
            <person name="Teixeira M."/>
            <person name="Sun J."/>
            <person name="Xi L."/>
            <person name="Gomes R."/>
            <person name="De Azevedo C.M."/>
            <person name="Salgado C.G."/>
            <person name="Da Silva M.B."/>
            <person name="Nascimento M.F."/>
            <person name="Queiroz-Telles F."/>
            <person name="Attili D.S."/>
            <person name="Gorbushina A."/>
        </authorList>
    </citation>
    <scope>NUCLEOTIDE SEQUENCE [LARGE SCALE GENOMIC DNA]</scope>
    <source>
        <strain evidence="5 6">CBS 125763</strain>
    </source>
</reference>
<dbReference type="InterPro" id="IPR000873">
    <property type="entry name" value="AMP-dep_synth/lig_dom"/>
</dbReference>
<dbReference type="SUPFAM" id="SSF56801">
    <property type="entry name" value="Acetyl-CoA synthetase-like"/>
    <property type="match status" value="1"/>
</dbReference>
<dbReference type="InterPro" id="IPR020806">
    <property type="entry name" value="PKS_PP-bd"/>
</dbReference>
<dbReference type="EMBL" id="LVYI01000003">
    <property type="protein sequence ID" value="OAP61695.1"/>
    <property type="molecule type" value="Genomic_DNA"/>
</dbReference>
<keyword evidence="1" id="KW-0596">Phosphopantetheine</keyword>
<proteinExistence type="predicted"/>
<dbReference type="Pfam" id="PF07993">
    <property type="entry name" value="NAD_binding_4"/>
    <property type="match status" value="1"/>
</dbReference>
<dbReference type="Gene3D" id="3.40.50.720">
    <property type="entry name" value="NAD(P)-binding Rossmann-like Domain"/>
    <property type="match status" value="1"/>
</dbReference>
<name>A0A178ZRS4_9EURO</name>